<dbReference type="GO" id="GO:0004534">
    <property type="term" value="F:5'-3' RNA exonuclease activity"/>
    <property type="evidence" value="ECO:0007669"/>
    <property type="project" value="TreeGrafter"/>
</dbReference>
<dbReference type="CDD" id="cd07432">
    <property type="entry name" value="PHP_HisPPase"/>
    <property type="match status" value="1"/>
</dbReference>
<evidence type="ECO:0000313" key="2">
    <source>
        <dbReference type="EMBL" id="MBS3058787.1"/>
    </source>
</evidence>
<dbReference type="SUPFAM" id="SSF89550">
    <property type="entry name" value="PHP domain-like"/>
    <property type="match status" value="1"/>
</dbReference>
<reference evidence="2" key="2">
    <citation type="submission" date="2021-05" db="EMBL/GenBank/DDBJ databases">
        <title>Protein family content uncovers lineage relationships and bacterial pathway maintenance mechanisms in DPANN archaea.</title>
        <authorList>
            <person name="Castelle C.J."/>
            <person name="Meheust R."/>
            <person name="Jaffe A.L."/>
            <person name="Seitz K."/>
            <person name="Gong X."/>
            <person name="Baker B.J."/>
            <person name="Banfield J.F."/>
        </authorList>
    </citation>
    <scope>NUCLEOTIDE SEQUENCE</scope>
    <source>
        <strain evidence="2">RIFCSPLOWO2_01_FULL_43_13</strain>
    </source>
</reference>
<dbReference type="Pfam" id="PF02811">
    <property type="entry name" value="PHP"/>
    <property type="match status" value="1"/>
</dbReference>
<gene>
    <name evidence="2" type="ORF">J4478_05300</name>
</gene>
<dbReference type="Gene3D" id="3.20.20.140">
    <property type="entry name" value="Metal-dependent hydrolases"/>
    <property type="match status" value="1"/>
</dbReference>
<dbReference type="PANTHER" id="PTHR42924">
    <property type="entry name" value="EXONUCLEASE"/>
    <property type="match status" value="1"/>
</dbReference>
<dbReference type="SMART" id="SM00481">
    <property type="entry name" value="POLIIIAc"/>
    <property type="match status" value="1"/>
</dbReference>
<comment type="caution">
    <text evidence="2">The sequence shown here is derived from an EMBL/GenBank/DDBJ whole genome shotgun (WGS) entry which is preliminary data.</text>
</comment>
<dbReference type="GO" id="GO:0035312">
    <property type="term" value="F:5'-3' DNA exonuclease activity"/>
    <property type="evidence" value="ECO:0007669"/>
    <property type="project" value="TreeGrafter"/>
</dbReference>
<dbReference type="InterPro" id="IPR052018">
    <property type="entry name" value="PHP_domain"/>
</dbReference>
<sequence length="222" mass="24526">MSKGKFDLHVHTKYSKCGLESPEKILEQAKELKLAGIAITDHDLAKSFPDFKSLLKEKGIIVVFGEEVSIIEGGKCFGHLLCYFLQEEIKPASFGEIIDAAKSQNALTSIAHAFDFARTGFRKDLGKEFQKLDAIEAFNGRARLGDANKKAREFAEKHKMPFTAGSDAHALAEIGNAGIECEASSEEELRQAILKKKCGIFGKKTTSPIMQTYYSAIARLRH</sequence>
<feature type="domain" description="Polymerase/histidinol phosphatase N-terminal" evidence="1">
    <location>
        <begin position="6"/>
        <end position="72"/>
    </location>
</feature>
<dbReference type="InterPro" id="IPR004013">
    <property type="entry name" value="PHP_dom"/>
</dbReference>
<dbReference type="InterPro" id="IPR003141">
    <property type="entry name" value="Pol/His_phosphatase_N"/>
</dbReference>
<proteinExistence type="predicted"/>
<evidence type="ECO:0000313" key="3">
    <source>
        <dbReference type="Proteomes" id="UP000680185"/>
    </source>
</evidence>
<dbReference type="PANTHER" id="PTHR42924:SF3">
    <property type="entry name" value="POLYMERASE_HISTIDINOL PHOSPHATASE N-TERMINAL DOMAIN-CONTAINING PROTEIN"/>
    <property type="match status" value="1"/>
</dbReference>
<dbReference type="Pfam" id="PF13263">
    <property type="entry name" value="PHP_C"/>
    <property type="match status" value="1"/>
</dbReference>
<protein>
    <submittedName>
        <fullName evidence="2">PHP domain-containing protein</fullName>
    </submittedName>
</protein>
<accession>A0A8T4KXB6</accession>
<reference evidence="2" key="1">
    <citation type="submission" date="2021-03" db="EMBL/GenBank/DDBJ databases">
        <authorList>
            <person name="Jaffe A."/>
        </authorList>
    </citation>
    <scope>NUCLEOTIDE SEQUENCE</scope>
    <source>
        <strain evidence="2">RIFCSPLOWO2_01_FULL_43_13</strain>
    </source>
</reference>
<name>A0A8T4KXB6_9ARCH</name>
<dbReference type="AlphaFoldDB" id="A0A8T4KXB6"/>
<dbReference type="InterPro" id="IPR016195">
    <property type="entry name" value="Pol/histidinol_Pase-like"/>
</dbReference>
<evidence type="ECO:0000259" key="1">
    <source>
        <dbReference type="SMART" id="SM00481"/>
    </source>
</evidence>
<dbReference type="EMBL" id="JAGVWB010000040">
    <property type="protein sequence ID" value="MBS3058787.1"/>
    <property type="molecule type" value="Genomic_DNA"/>
</dbReference>
<dbReference type="Proteomes" id="UP000680185">
    <property type="component" value="Unassembled WGS sequence"/>
</dbReference>
<organism evidence="2 3">
    <name type="scientific">Candidatus Iainarchaeum sp</name>
    <dbReference type="NCBI Taxonomy" id="3101447"/>
    <lineage>
        <taxon>Archaea</taxon>
        <taxon>Candidatus Iainarchaeota</taxon>
        <taxon>Candidatus Iainarchaeia</taxon>
        <taxon>Candidatus Iainarchaeales</taxon>
        <taxon>Candidatus Iainarchaeaceae</taxon>
        <taxon>Candidatus Iainarchaeum</taxon>
    </lineage>
</organism>